<dbReference type="PANTHER" id="PTHR34310">
    <property type="entry name" value="DUF427 DOMAIN PROTEIN (AFU_ORTHOLOGUE AFUA_3G02220)"/>
    <property type="match status" value="1"/>
</dbReference>
<dbReference type="Pfam" id="PF04248">
    <property type="entry name" value="NTP_transf_9"/>
    <property type="match status" value="1"/>
</dbReference>
<evidence type="ECO:0000313" key="3">
    <source>
        <dbReference type="Proteomes" id="UP001374803"/>
    </source>
</evidence>
<name>A0ABZ2KV62_9BACT</name>
<dbReference type="EMBL" id="CP089983">
    <property type="protein sequence ID" value="WXB02574.1"/>
    <property type="molecule type" value="Genomic_DNA"/>
</dbReference>
<dbReference type="Proteomes" id="UP001374803">
    <property type="component" value="Chromosome"/>
</dbReference>
<dbReference type="PANTHER" id="PTHR34310:SF5">
    <property type="entry name" value="DUF427 DOMAIN PROTEIN (AFU_ORTHOLOGUE AFUA_3G02220)"/>
    <property type="match status" value="1"/>
</dbReference>
<evidence type="ECO:0000313" key="2">
    <source>
        <dbReference type="EMBL" id="WXB02574.1"/>
    </source>
</evidence>
<organism evidence="2 3">
    <name type="scientific">Pendulispora rubella</name>
    <dbReference type="NCBI Taxonomy" id="2741070"/>
    <lineage>
        <taxon>Bacteria</taxon>
        <taxon>Pseudomonadati</taxon>
        <taxon>Myxococcota</taxon>
        <taxon>Myxococcia</taxon>
        <taxon>Myxococcales</taxon>
        <taxon>Sorangiineae</taxon>
        <taxon>Pendulisporaceae</taxon>
        <taxon>Pendulispora</taxon>
    </lineage>
</organism>
<keyword evidence="3" id="KW-1185">Reference proteome</keyword>
<dbReference type="Gene3D" id="2.170.150.40">
    <property type="entry name" value="Domain of unknown function (DUF427)"/>
    <property type="match status" value="1"/>
</dbReference>
<evidence type="ECO:0000259" key="1">
    <source>
        <dbReference type="Pfam" id="PF04248"/>
    </source>
</evidence>
<gene>
    <name evidence="2" type="ORF">LVJ94_37375</name>
</gene>
<accession>A0ABZ2KV62</accession>
<reference evidence="2" key="1">
    <citation type="submission" date="2021-12" db="EMBL/GenBank/DDBJ databases">
        <title>Discovery of the Pendulisporaceae a myxobacterial family with distinct sporulation behavior and unique specialized metabolism.</title>
        <authorList>
            <person name="Garcia R."/>
            <person name="Popoff A."/>
            <person name="Bader C.D."/>
            <person name="Loehr J."/>
            <person name="Walesch S."/>
            <person name="Walt C."/>
            <person name="Boldt J."/>
            <person name="Bunk B."/>
            <person name="Haeckl F.J.F.P.J."/>
            <person name="Gunesch A.P."/>
            <person name="Birkelbach J."/>
            <person name="Nuebel U."/>
            <person name="Pietschmann T."/>
            <person name="Bach T."/>
            <person name="Mueller R."/>
        </authorList>
    </citation>
    <scope>NUCLEOTIDE SEQUENCE</scope>
    <source>
        <strain evidence="2">MSr11367</strain>
    </source>
</reference>
<dbReference type="InterPro" id="IPR007361">
    <property type="entry name" value="DUF427"/>
</dbReference>
<dbReference type="InterPro" id="IPR038694">
    <property type="entry name" value="DUF427_sf"/>
</dbReference>
<feature type="domain" description="DUF427" evidence="1">
    <location>
        <begin position="1"/>
        <end position="87"/>
    </location>
</feature>
<protein>
    <submittedName>
        <fullName evidence="2">DUF427 domain-containing protein</fullName>
    </submittedName>
</protein>
<proteinExistence type="predicted"/>
<dbReference type="RefSeq" id="WP_394832202.1">
    <property type="nucleotide sequence ID" value="NZ_CP089929.1"/>
</dbReference>
<sequence length="93" mass="10238">MKAIWNGAVIAESDDIVVIEGNAYFPQSSLVTQYIRPSARHTVCGWKGVCSYYDLVVDGEENVGAAWYYRCPKPGARSLAGRVAFWHGVSVEP</sequence>